<accession>A0A1Y4JVG9</accession>
<evidence type="ECO:0000313" key="4">
    <source>
        <dbReference type="Proteomes" id="UP000196587"/>
    </source>
</evidence>
<evidence type="ECO:0000256" key="1">
    <source>
        <dbReference type="SAM" id="Phobius"/>
    </source>
</evidence>
<dbReference type="AlphaFoldDB" id="A0A1Y4JVG9"/>
<feature type="transmembrane region" description="Helical" evidence="1">
    <location>
        <begin position="218"/>
        <end position="238"/>
    </location>
</feature>
<dbReference type="Pfam" id="PF01757">
    <property type="entry name" value="Acyl_transf_3"/>
    <property type="match status" value="1"/>
</dbReference>
<feature type="transmembrane region" description="Helical" evidence="1">
    <location>
        <begin position="298"/>
        <end position="319"/>
    </location>
</feature>
<evidence type="ECO:0000259" key="2">
    <source>
        <dbReference type="Pfam" id="PF01757"/>
    </source>
</evidence>
<feature type="transmembrane region" description="Helical" evidence="1">
    <location>
        <begin position="190"/>
        <end position="211"/>
    </location>
</feature>
<evidence type="ECO:0000313" key="3">
    <source>
        <dbReference type="EMBL" id="OUP36503.1"/>
    </source>
</evidence>
<keyword evidence="1" id="KW-1133">Transmembrane helix</keyword>
<feature type="transmembrane region" description="Helical" evidence="1">
    <location>
        <begin position="125"/>
        <end position="144"/>
    </location>
</feature>
<feature type="transmembrane region" description="Helical" evidence="1">
    <location>
        <begin position="274"/>
        <end position="292"/>
    </location>
</feature>
<comment type="caution">
    <text evidence="3">The sequence shown here is derived from an EMBL/GenBank/DDBJ whole genome shotgun (WGS) entry which is preliminary data.</text>
</comment>
<dbReference type="GO" id="GO:0016747">
    <property type="term" value="F:acyltransferase activity, transferring groups other than amino-acyl groups"/>
    <property type="evidence" value="ECO:0007669"/>
    <property type="project" value="InterPro"/>
</dbReference>
<dbReference type="EMBL" id="NFKE01000001">
    <property type="protein sequence ID" value="OUP36503.1"/>
    <property type="molecule type" value="Genomic_DNA"/>
</dbReference>
<keyword evidence="1" id="KW-0812">Transmembrane</keyword>
<dbReference type="InterPro" id="IPR002656">
    <property type="entry name" value="Acyl_transf_3_dom"/>
</dbReference>
<feature type="transmembrane region" description="Helical" evidence="1">
    <location>
        <begin position="81"/>
        <end position="105"/>
    </location>
</feature>
<feature type="domain" description="Acyltransferase 3" evidence="2">
    <location>
        <begin position="5"/>
        <end position="316"/>
    </location>
</feature>
<gene>
    <name evidence="3" type="ORF">B5F24_01020</name>
</gene>
<dbReference type="Proteomes" id="UP000196587">
    <property type="component" value="Unassembled WGS sequence"/>
</dbReference>
<dbReference type="RefSeq" id="WP_087411913.1">
    <property type="nucleotide sequence ID" value="NZ_CABIZW010000001.1"/>
</dbReference>
<feature type="transmembrane region" description="Helical" evidence="1">
    <location>
        <begin position="29"/>
        <end position="50"/>
    </location>
</feature>
<reference evidence="4" key="1">
    <citation type="submission" date="2017-04" db="EMBL/GenBank/DDBJ databases">
        <title>Function of individual gut microbiota members based on whole genome sequencing of pure cultures obtained from chicken caecum.</title>
        <authorList>
            <person name="Medvecky M."/>
            <person name="Cejkova D."/>
            <person name="Polansky O."/>
            <person name="Karasova D."/>
            <person name="Kubasova T."/>
            <person name="Cizek A."/>
            <person name="Rychlik I."/>
        </authorList>
    </citation>
    <scope>NUCLEOTIDE SEQUENCE [LARGE SCALE GENOMIC DNA]</scope>
    <source>
        <strain evidence="4">An189</strain>
    </source>
</reference>
<protein>
    <recommendedName>
        <fullName evidence="2">Acyltransferase 3 domain-containing protein</fullName>
    </recommendedName>
</protein>
<name>A0A1Y4JVG9_9BACE</name>
<feature type="transmembrane region" description="Helical" evidence="1">
    <location>
        <begin position="151"/>
        <end position="170"/>
    </location>
</feature>
<sequence>MKHYNSIDLLKFFMSFFVVAIHTDYDHTFFTGFICPLVVPMFFVLSGFLLQKKMSVYISCGNSNCVDWTINMYIVKLLKLYFLWTVLYLPLTFYGSCIIEGNSLVRAFAIFCRNVIFVGENYMSWPLWYLLALVWASFIVKILIKWKFTIEWILTCGLCFTIIGWGINNILQVEHMDGICGNFIYVYEKIFSTTRNGLFVGFGFVAVGLFLSKWQDFFLKHFAWAFFMTLVSAIVYLYGLPFSKHLLCFCTLLIVISIKLPDRNSFPWYRKMSTLIYFSHMFFVAILIHFFPEIHTGLPQFVLAAISAFVFSYIVIRLMEIPSFFFLKKLLG</sequence>
<organism evidence="3 4">
    <name type="scientific">Bacteroides clarus</name>
    <dbReference type="NCBI Taxonomy" id="626929"/>
    <lineage>
        <taxon>Bacteria</taxon>
        <taxon>Pseudomonadati</taxon>
        <taxon>Bacteroidota</taxon>
        <taxon>Bacteroidia</taxon>
        <taxon>Bacteroidales</taxon>
        <taxon>Bacteroidaceae</taxon>
        <taxon>Bacteroides</taxon>
    </lineage>
</organism>
<proteinExistence type="predicted"/>
<keyword evidence="1" id="KW-0472">Membrane</keyword>